<evidence type="ECO:0000256" key="1">
    <source>
        <dbReference type="SAM" id="Phobius"/>
    </source>
</evidence>
<feature type="transmembrane region" description="Helical" evidence="1">
    <location>
        <begin position="179"/>
        <end position="201"/>
    </location>
</feature>
<reference evidence="2 3" key="1">
    <citation type="submission" date="2019-04" db="EMBL/GenBank/DDBJ databases">
        <title>Microbes associate with the intestines of laboratory mice.</title>
        <authorList>
            <person name="Navarre W."/>
            <person name="Wong E."/>
            <person name="Huang K."/>
            <person name="Tropini C."/>
            <person name="Ng K."/>
            <person name="Yu B."/>
        </authorList>
    </citation>
    <scope>NUCLEOTIDE SEQUENCE [LARGE SCALE GENOMIC DNA]</scope>
    <source>
        <strain evidence="2 3">NM62_B4-13</strain>
    </source>
</reference>
<protein>
    <submittedName>
        <fullName evidence="2">DUF998 domain-containing protein</fullName>
    </submittedName>
</protein>
<dbReference type="OrthoDB" id="6024885at2"/>
<feature type="transmembrane region" description="Helical" evidence="1">
    <location>
        <begin position="154"/>
        <end position="173"/>
    </location>
</feature>
<keyword evidence="1" id="KW-1133">Transmembrane helix</keyword>
<evidence type="ECO:0000313" key="3">
    <source>
        <dbReference type="Proteomes" id="UP000306631"/>
    </source>
</evidence>
<evidence type="ECO:0000313" key="2">
    <source>
        <dbReference type="EMBL" id="TGY37366.1"/>
    </source>
</evidence>
<feature type="transmembrane region" description="Helical" evidence="1">
    <location>
        <begin position="119"/>
        <end position="142"/>
    </location>
</feature>
<dbReference type="RefSeq" id="WP_136003151.1">
    <property type="nucleotide sequence ID" value="NZ_SRYW01000001.1"/>
</dbReference>
<comment type="caution">
    <text evidence="2">The sequence shown here is derived from an EMBL/GenBank/DDBJ whole genome shotgun (WGS) entry which is preliminary data.</text>
</comment>
<sequence>MQAAKRWEQGLGAAAAAVFVLAATGFALALPAFDPMRHPLALLGALGVPHGRAFSLVTLLLPGLLAAGVAFCLLLRVPRTAPWPLRVGVQMLMLAALAFAAMGLLPLDADDIDSMASRYHASAWMVWVLAFVPGALMTAGGAWSLSGWRRAAQLHLAGGTTVLLAAFVLPALLPGPLAQLLAFGGWLVWLAAALPLAPAALRP</sequence>
<keyword evidence="1" id="KW-0472">Membrane</keyword>
<dbReference type="Proteomes" id="UP000306631">
    <property type="component" value="Unassembled WGS sequence"/>
</dbReference>
<organism evidence="2 3">
    <name type="scientific">Stenotrophomonas maltophilia</name>
    <name type="common">Pseudomonas maltophilia</name>
    <name type="synonym">Xanthomonas maltophilia</name>
    <dbReference type="NCBI Taxonomy" id="40324"/>
    <lineage>
        <taxon>Bacteria</taxon>
        <taxon>Pseudomonadati</taxon>
        <taxon>Pseudomonadota</taxon>
        <taxon>Gammaproteobacteria</taxon>
        <taxon>Lysobacterales</taxon>
        <taxon>Lysobacteraceae</taxon>
        <taxon>Stenotrophomonas</taxon>
        <taxon>Stenotrophomonas maltophilia group</taxon>
    </lineage>
</organism>
<keyword evidence="1" id="KW-0812">Transmembrane</keyword>
<gene>
    <name evidence="2" type="ORF">E5352_02070</name>
</gene>
<proteinExistence type="predicted"/>
<name>A0A4S2D7C2_STEMA</name>
<feature type="transmembrane region" description="Helical" evidence="1">
    <location>
        <begin position="53"/>
        <end position="75"/>
    </location>
</feature>
<dbReference type="AlphaFoldDB" id="A0A4S2D7C2"/>
<dbReference type="EMBL" id="SRYW01000001">
    <property type="protein sequence ID" value="TGY37366.1"/>
    <property type="molecule type" value="Genomic_DNA"/>
</dbReference>
<feature type="transmembrane region" description="Helical" evidence="1">
    <location>
        <begin position="87"/>
        <end position="107"/>
    </location>
</feature>
<accession>A0A4S2D7C2</accession>